<feature type="region of interest" description="Disordered" evidence="1">
    <location>
        <begin position="1"/>
        <end position="21"/>
    </location>
</feature>
<feature type="compositionally biased region" description="Basic and acidic residues" evidence="1">
    <location>
        <begin position="117"/>
        <end position="129"/>
    </location>
</feature>
<evidence type="ECO:0000313" key="4">
    <source>
        <dbReference type="Proteomes" id="UP000714618"/>
    </source>
</evidence>
<evidence type="ECO:0000313" key="3">
    <source>
        <dbReference type="EMBL" id="CAD0096998.1"/>
    </source>
</evidence>
<sequence>MPSYKELRAQGLQPNPTAYPIPARNSAGESVYIYQRVKWTGNFLDAELEHVEVPAYNCPSFTTTAQPERLTLKDTPTTMLSHQSPLSKQALAVPYPCAPERDENGQFPARPENLPARPERPTEETVSERSFGKLIYTERPLNDDERIARDSQHLVELQRWRSWASRMPEEWGLLDQAEYRQLNSMMPTASMSQVDKPNIDKDAQIILLFAFVTALLYLWGMPASQILAIVVLLIGVIQINHQNSLDPIAIFTYTALNPIGALYLLGYWILGMISVVVVVLSFVMTSTLWLLNQVVASLAGANSGSRTLYHDAIALLDVTKHDLTRDISVSRFAPWLAAVVLACLNYKMIQEPSTICLLACWALCLFIVICILSSFTQRPPSAAIGDPVIPPPTTPPATPAAQVVPALRASTTLSGYSGVTFADPLSTPQSVSTKSFPEGLRPKPLIYDFGTPTRGPLSKDFGARRSPADLYQVQPTFFTSPPRQTFA</sequence>
<keyword evidence="2" id="KW-0812">Transmembrane</keyword>
<keyword evidence="2" id="KW-1133">Transmembrane helix</keyword>
<organism evidence="3 4">
    <name type="scientific">Aureobasidium mustum</name>
    <dbReference type="NCBI Taxonomy" id="2773714"/>
    <lineage>
        <taxon>Eukaryota</taxon>
        <taxon>Fungi</taxon>
        <taxon>Dikarya</taxon>
        <taxon>Ascomycota</taxon>
        <taxon>Pezizomycotina</taxon>
        <taxon>Dothideomycetes</taxon>
        <taxon>Dothideomycetidae</taxon>
        <taxon>Dothideales</taxon>
        <taxon>Saccotheciaceae</taxon>
        <taxon>Aureobasidium</taxon>
    </lineage>
</organism>
<keyword evidence="2" id="KW-0472">Membrane</keyword>
<feature type="region of interest" description="Disordered" evidence="1">
    <location>
        <begin position="102"/>
        <end position="129"/>
    </location>
</feature>
<protein>
    <recommendedName>
        <fullName evidence="5">Transmembrane protein</fullName>
    </recommendedName>
</protein>
<keyword evidence="4" id="KW-1185">Reference proteome</keyword>
<gene>
    <name evidence="3" type="ORF">AWRI4233_LOCUS6007</name>
</gene>
<feature type="transmembrane region" description="Helical" evidence="2">
    <location>
        <begin position="332"/>
        <end position="349"/>
    </location>
</feature>
<evidence type="ECO:0008006" key="5">
    <source>
        <dbReference type="Google" id="ProtNLM"/>
    </source>
</evidence>
<reference evidence="3" key="1">
    <citation type="submission" date="2020-06" db="EMBL/GenBank/DDBJ databases">
        <authorList>
            <person name="Onetto C."/>
        </authorList>
    </citation>
    <scope>NUCLEOTIDE SEQUENCE</scope>
</reference>
<evidence type="ECO:0000256" key="2">
    <source>
        <dbReference type="SAM" id="Phobius"/>
    </source>
</evidence>
<dbReference type="OrthoDB" id="3908005at2759"/>
<dbReference type="AlphaFoldDB" id="A0A9N8JY86"/>
<dbReference type="EMBL" id="CAIJEO010000007">
    <property type="protein sequence ID" value="CAD0096998.1"/>
    <property type="molecule type" value="Genomic_DNA"/>
</dbReference>
<name>A0A9N8JY86_9PEZI</name>
<proteinExistence type="predicted"/>
<comment type="caution">
    <text evidence="3">The sequence shown here is derived from an EMBL/GenBank/DDBJ whole genome shotgun (WGS) entry which is preliminary data.</text>
</comment>
<evidence type="ECO:0000256" key="1">
    <source>
        <dbReference type="SAM" id="MobiDB-lite"/>
    </source>
</evidence>
<feature type="transmembrane region" description="Helical" evidence="2">
    <location>
        <begin position="206"/>
        <end position="239"/>
    </location>
</feature>
<accession>A0A9N8JY86</accession>
<feature type="transmembrane region" description="Helical" evidence="2">
    <location>
        <begin position="355"/>
        <end position="375"/>
    </location>
</feature>
<feature type="transmembrane region" description="Helical" evidence="2">
    <location>
        <begin position="259"/>
        <end position="283"/>
    </location>
</feature>
<dbReference type="Proteomes" id="UP000714618">
    <property type="component" value="Unassembled WGS sequence"/>
</dbReference>